<dbReference type="EMBL" id="GEBQ01030666">
    <property type="protein sequence ID" value="JAT09311.1"/>
    <property type="molecule type" value="Transcribed_RNA"/>
</dbReference>
<feature type="compositionally biased region" description="Basic residues" evidence="1">
    <location>
        <begin position="110"/>
        <end position="119"/>
    </location>
</feature>
<gene>
    <name evidence="2" type="ORF">g.3968</name>
</gene>
<dbReference type="AlphaFoldDB" id="A0A1B6KCZ2"/>
<evidence type="ECO:0000256" key="1">
    <source>
        <dbReference type="SAM" id="MobiDB-lite"/>
    </source>
</evidence>
<reference evidence="2" key="1">
    <citation type="submission" date="2015-11" db="EMBL/GenBank/DDBJ databases">
        <title>De novo transcriptome assembly of four potential Pierce s Disease insect vectors from Arizona vineyards.</title>
        <authorList>
            <person name="Tassone E.E."/>
        </authorList>
    </citation>
    <scope>NUCLEOTIDE SEQUENCE</scope>
</reference>
<organism evidence="2">
    <name type="scientific">Graphocephala atropunctata</name>
    <dbReference type="NCBI Taxonomy" id="36148"/>
    <lineage>
        <taxon>Eukaryota</taxon>
        <taxon>Metazoa</taxon>
        <taxon>Ecdysozoa</taxon>
        <taxon>Arthropoda</taxon>
        <taxon>Hexapoda</taxon>
        <taxon>Insecta</taxon>
        <taxon>Pterygota</taxon>
        <taxon>Neoptera</taxon>
        <taxon>Paraneoptera</taxon>
        <taxon>Hemiptera</taxon>
        <taxon>Auchenorrhyncha</taxon>
        <taxon>Membracoidea</taxon>
        <taxon>Cicadellidae</taxon>
        <taxon>Cicadellinae</taxon>
        <taxon>Cicadellini</taxon>
        <taxon>Graphocephala</taxon>
    </lineage>
</organism>
<name>A0A1B6KCZ2_9HEMI</name>
<sequence>MEVSYNSFNSDYGNKIPVQFCNYNIKMAKTPTKLKNETKTPSTPKVRLKKTKVEKPTANKKTSKDESKKEVKKSVIKSSKDSSGAKKKKIEKQSTAIKTPKLKAETDKRKSIHNKKQKKEKINNNTTSKESTIPKKKYVKKSKNPVQLGDTQENSEALEDCGTAPKLSKPSTGRKQNVPVLLPHQQLVTAVIEHRPSEKR</sequence>
<feature type="region of interest" description="Disordered" evidence="1">
    <location>
        <begin position="29"/>
        <end position="179"/>
    </location>
</feature>
<accession>A0A1B6KCZ2</accession>
<evidence type="ECO:0000313" key="2">
    <source>
        <dbReference type="EMBL" id="JAT09311.1"/>
    </source>
</evidence>
<proteinExistence type="predicted"/>
<feature type="compositionally biased region" description="Basic and acidic residues" evidence="1">
    <location>
        <begin position="51"/>
        <end position="84"/>
    </location>
</feature>
<protein>
    <submittedName>
        <fullName evidence="2">Uncharacterized protein</fullName>
    </submittedName>
</protein>
<feature type="non-terminal residue" evidence="2">
    <location>
        <position position="200"/>
    </location>
</feature>
<feature type="compositionally biased region" description="Basic residues" evidence="1">
    <location>
        <begin position="134"/>
        <end position="143"/>
    </location>
</feature>